<evidence type="ECO:0000313" key="11">
    <source>
        <dbReference type="EMBL" id="KAG2440723.1"/>
    </source>
</evidence>
<keyword evidence="4" id="KW-0575">Peroxidase</keyword>
<evidence type="ECO:0000256" key="6">
    <source>
        <dbReference type="ARBA" id="ARBA00022723"/>
    </source>
</evidence>
<dbReference type="GO" id="GO:0020037">
    <property type="term" value="F:heme binding"/>
    <property type="evidence" value="ECO:0007669"/>
    <property type="project" value="InterPro"/>
</dbReference>
<evidence type="ECO:0000256" key="1">
    <source>
        <dbReference type="ARBA" id="ARBA00001970"/>
    </source>
</evidence>
<organism evidence="11 12">
    <name type="scientific">Chlamydomonas incerta</name>
    <dbReference type="NCBI Taxonomy" id="51695"/>
    <lineage>
        <taxon>Eukaryota</taxon>
        <taxon>Viridiplantae</taxon>
        <taxon>Chlorophyta</taxon>
        <taxon>core chlorophytes</taxon>
        <taxon>Chlorophyceae</taxon>
        <taxon>CS clade</taxon>
        <taxon>Chlamydomonadales</taxon>
        <taxon>Chlamydomonadaceae</taxon>
        <taxon>Chlamydomonas</taxon>
    </lineage>
</organism>
<dbReference type="GO" id="GO:0004601">
    <property type="term" value="F:peroxidase activity"/>
    <property type="evidence" value="ECO:0007669"/>
    <property type="project" value="UniProtKB-KW"/>
</dbReference>
<accession>A0A835T8N2</accession>
<dbReference type="PANTHER" id="PTHR48267">
    <property type="entry name" value="CUPREDOXIN SUPERFAMILY PROTEIN"/>
    <property type="match status" value="1"/>
</dbReference>
<name>A0A835T8N2_CHLIN</name>
<dbReference type="Pfam" id="PF00141">
    <property type="entry name" value="peroxidase"/>
    <property type="match status" value="1"/>
</dbReference>
<proteinExistence type="inferred from homology"/>
<protein>
    <recommendedName>
        <fullName evidence="10">Plant heme peroxidase family profile domain-containing protein</fullName>
    </recommendedName>
</protein>
<evidence type="ECO:0000256" key="5">
    <source>
        <dbReference type="ARBA" id="ARBA00022617"/>
    </source>
</evidence>
<sequence length="1387" mass="150665">MPLLHAGVVVDVSALLTRPVSNVSAGQKYDPRTKDWVSVVGTCRELFQYEKRLASFFIRASFHDSMAVDVSQCPGPNCGGADASLLLSIEEMARPEISLTGAVYTVTDFAASLLNGITDTSLGLVGTTVTTVTGVVVDVSALLMRPVQCSGSYCANLELYADTHTDLADVNARVLLWSPKVSNVSAGQKYDPRTKDWVSVVGTCRELFQYEKRLASFFIRASFHDSMAVDVSQCPGPNCGGADASLLLSIEEMARPENAYDDFSVLAARAAKKIASFFDISVADTLAVCAAVAPEVLSKGRIKILTGSGPGVLRVGRLDSIRPSPPGNLPPSTANVDEFTAFWAARGITAAEATALMGSHALLDTQACFNGRAINDYCNPATSDCSNVRMFRWENHYYKDICSPTLSITPVAPDELDPMETPIVGMTQPEVDAEAKQEMCKFTSKEGRAMAMNNLAQVRRGARTETVVPPEPVIVSWTNKNCRGGAAYGINVTEQCPHAHLWFYTSNDAYLGQACQGVGSTAAASAVRTSARSFVKDQTAWDTTYRAAYVKMVTSFATWSEIATTYPTYINGGECASGIHLEAACAQASPGVATTDTKTLYAGSYTLLGSLLGGACGTCAQGVCPQPSQCGQCTSAFNNRLFVPNNALVNEANCCACSTLLRPMRYNSTKGAGGNTYVTYTSFVVRWPDVMPTTQPAQPIPADAGGAVPPRPLDTTPFTDNVAPTVTVQPAGSNPPLAPEGDASVICPAADGTVVKVRGFPSSPFKWTPFTQPYANPPRAQRAASYAKPGTNLTVDAYEIDIYATAKNIGCPAGKPTWLLTYNGSVPGPSFRVLKGRQTLVRFNNRLTPANLTGTPFSEFHPCEGTRSGRPISVHLHGSASLAPYDGWAEDTTCGAETKDYYYPNWRAGFGWYHDHQLDITSENAYFGLSGLYTTVDRAAEGGCGEPWNLDALPEWDMQFKDAVLDSNCQLYYDRAGPHRNNLYGDINFVNGIPWPVATMEPRWQRFRWLVSSVARPYKLRFVDAATGADVGGIKCQVVGGEAGARRSPVTFPAAGLFMGVAERYEVVCDFSAYRNKDLYLVNAYDDRRMKDVPFFCNSHLVMKINVRCNSTGCPSSPPAFQPPAQGVKNVTPLDRVLNQTDIDRALAMVSNKQCTRTFRFGRRHGHWVINGESWHTARIAAADVGHNTWEVWCLETGGGWFHPIHIHLVDFFVLARNWDVNQVHEYERWIGKDVVQLDPSGHVALLMRFGAHRGEYMFHCHNLMHEDFEMMRSLHVMPTPGSRTADTALPMQSDPTIVQTLNYVYDLYNDPVYPAAGPKPTSSLTPLRTPGATTTAALSMPIDRAIHRIYYPYGSSNITSAAGAKLANPATNPWVVPICKPQTAYP</sequence>
<dbReference type="CDD" id="cd13889">
    <property type="entry name" value="CuRO_3_BOD"/>
    <property type="match status" value="1"/>
</dbReference>
<dbReference type="Gene3D" id="2.60.40.420">
    <property type="entry name" value="Cupredoxins - blue copper proteins"/>
    <property type="match status" value="3"/>
</dbReference>
<evidence type="ECO:0000256" key="7">
    <source>
        <dbReference type="ARBA" id="ARBA00023002"/>
    </source>
</evidence>
<evidence type="ECO:0000313" key="12">
    <source>
        <dbReference type="Proteomes" id="UP000650467"/>
    </source>
</evidence>
<dbReference type="InterPro" id="IPR011706">
    <property type="entry name" value="Cu-oxidase_C"/>
</dbReference>
<dbReference type="Proteomes" id="UP000650467">
    <property type="component" value="Unassembled WGS sequence"/>
</dbReference>
<dbReference type="SUPFAM" id="SSF49503">
    <property type="entry name" value="Cupredoxins"/>
    <property type="match status" value="2"/>
</dbReference>
<keyword evidence="5" id="KW-0349">Heme</keyword>
<dbReference type="GO" id="GO:0006979">
    <property type="term" value="P:response to oxidative stress"/>
    <property type="evidence" value="ECO:0007669"/>
    <property type="project" value="InterPro"/>
</dbReference>
<feature type="domain" description="Plant heme peroxidase family profile" evidence="10">
    <location>
        <begin position="241"/>
        <end position="417"/>
    </location>
</feature>
<feature type="compositionally biased region" description="Polar residues" evidence="9">
    <location>
        <begin position="716"/>
        <end position="732"/>
    </location>
</feature>
<dbReference type="SUPFAM" id="SSF48113">
    <property type="entry name" value="Heme-dependent peroxidases"/>
    <property type="match status" value="2"/>
</dbReference>
<dbReference type="InterPro" id="IPR010255">
    <property type="entry name" value="Haem_peroxidase_sf"/>
</dbReference>
<dbReference type="Pfam" id="PF07731">
    <property type="entry name" value="Cu-oxidase_2"/>
    <property type="match status" value="1"/>
</dbReference>
<dbReference type="OrthoDB" id="262547at2759"/>
<evidence type="ECO:0000259" key="10">
    <source>
        <dbReference type="PROSITE" id="PS50873"/>
    </source>
</evidence>
<dbReference type="InterPro" id="IPR019793">
    <property type="entry name" value="Peroxidases_heam-ligand_BS"/>
</dbReference>
<dbReference type="CDD" id="cd00314">
    <property type="entry name" value="plant_peroxidase_like"/>
    <property type="match status" value="1"/>
</dbReference>
<evidence type="ECO:0000256" key="8">
    <source>
        <dbReference type="ARBA" id="ARBA00023004"/>
    </source>
</evidence>
<feature type="region of interest" description="Disordered" evidence="9">
    <location>
        <begin position="716"/>
        <end position="740"/>
    </location>
</feature>
<keyword evidence="6" id="KW-0479">Metal-binding</keyword>
<evidence type="ECO:0000256" key="9">
    <source>
        <dbReference type="SAM" id="MobiDB-lite"/>
    </source>
</evidence>
<dbReference type="PROSITE" id="PS00436">
    <property type="entry name" value="PEROXIDASE_2"/>
    <property type="match status" value="2"/>
</dbReference>
<evidence type="ECO:0000256" key="3">
    <source>
        <dbReference type="ARBA" id="ARBA00010609"/>
    </source>
</evidence>
<dbReference type="PROSITE" id="PS50873">
    <property type="entry name" value="PEROXIDASE_4"/>
    <property type="match status" value="1"/>
</dbReference>
<keyword evidence="7" id="KW-0560">Oxidoreductase</keyword>
<dbReference type="EMBL" id="JAEHOC010000006">
    <property type="protein sequence ID" value="KAG2440723.1"/>
    <property type="molecule type" value="Genomic_DNA"/>
</dbReference>
<dbReference type="InterPro" id="IPR019794">
    <property type="entry name" value="Peroxidases_AS"/>
</dbReference>
<dbReference type="Gene3D" id="1.10.520.10">
    <property type="match status" value="1"/>
</dbReference>
<evidence type="ECO:0000256" key="4">
    <source>
        <dbReference type="ARBA" id="ARBA00022559"/>
    </source>
</evidence>
<dbReference type="PROSITE" id="PS00435">
    <property type="entry name" value="PEROXIDASE_1"/>
    <property type="match status" value="1"/>
</dbReference>
<keyword evidence="12" id="KW-1185">Reference proteome</keyword>
<comment type="similarity">
    <text evidence="3">Belongs to the multicopper oxidase family.</text>
</comment>
<dbReference type="PANTHER" id="PTHR48267:SF1">
    <property type="entry name" value="BILIRUBIN OXIDASE"/>
    <property type="match status" value="1"/>
</dbReference>
<reference evidence="11" key="1">
    <citation type="journal article" date="2020" name="bioRxiv">
        <title>Comparative genomics of Chlamydomonas.</title>
        <authorList>
            <person name="Craig R.J."/>
            <person name="Hasan A.R."/>
            <person name="Ness R.W."/>
            <person name="Keightley P.D."/>
        </authorList>
    </citation>
    <scope>NUCLEOTIDE SEQUENCE</scope>
    <source>
        <strain evidence="11">SAG 7.73</strain>
    </source>
</reference>
<dbReference type="InterPro" id="IPR045087">
    <property type="entry name" value="Cu-oxidase_fam"/>
</dbReference>
<comment type="cofactor">
    <cofactor evidence="1">
        <name>heme b</name>
        <dbReference type="ChEBI" id="CHEBI:60344"/>
    </cofactor>
</comment>
<dbReference type="InterPro" id="IPR008972">
    <property type="entry name" value="Cupredoxin"/>
</dbReference>
<comment type="similarity">
    <text evidence="2">Belongs to the peroxidase family. Ascorbate peroxidase subfamily.</text>
</comment>
<comment type="caution">
    <text evidence="11">The sequence shown here is derived from an EMBL/GenBank/DDBJ whole genome shotgun (WGS) entry which is preliminary data.</text>
</comment>
<keyword evidence="8" id="KW-0408">Iron</keyword>
<dbReference type="InterPro" id="IPR002016">
    <property type="entry name" value="Haem_peroxidase"/>
</dbReference>
<dbReference type="GO" id="GO:0005507">
    <property type="term" value="F:copper ion binding"/>
    <property type="evidence" value="ECO:0007669"/>
    <property type="project" value="InterPro"/>
</dbReference>
<evidence type="ECO:0000256" key="2">
    <source>
        <dbReference type="ARBA" id="ARBA00006873"/>
    </source>
</evidence>
<gene>
    <name evidence="11" type="ORF">HXX76_003580</name>
</gene>